<proteinExistence type="predicted"/>
<evidence type="ECO:0000313" key="2">
    <source>
        <dbReference type="EMBL" id="OAE19800.1"/>
    </source>
</evidence>
<keyword evidence="3" id="KW-1185">Reference proteome</keyword>
<evidence type="ECO:0000256" key="1">
    <source>
        <dbReference type="SAM" id="MobiDB-lite"/>
    </source>
</evidence>
<reference evidence="2" key="1">
    <citation type="submission" date="2016-03" db="EMBL/GenBank/DDBJ databases">
        <title>Mechanisms controlling the formation of the plant cell surface in tip-growing cells are functionally conserved among land plants.</title>
        <authorList>
            <person name="Honkanen S."/>
            <person name="Jones V.A."/>
            <person name="Morieri G."/>
            <person name="Champion C."/>
            <person name="Hetherington A.J."/>
            <person name="Kelly S."/>
            <person name="Saint-Marcoux D."/>
            <person name="Proust H."/>
            <person name="Prescott H."/>
            <person name="Dolan L."/>
        </authorList>
    </citation>
    <scope>NUCLEOTIDE SEQUENCE [LARGE SCALE GENOMIC DNA]</scope>
    <source>
        <tissue evidence="2">Whole gametophyte</tissue>
    </source>
</reference>
<feature type="compositionally biased region" description="Basic and acidic residues" evidence="1">
    <location>
        <begin position="163"/>
        <end position="173"/>
    </location>
</feature>
<feature type="compositionally biased region" description="Basic and acidic residues" evidence="1">
    <location>
        <begin position="86"/>
        <end position="98"/>
    </location>
</feature>
<sequence length="236" mass="25101">MVREWQKERDQPTRGFRPHVERWVIEDWEQVNAFGGSNSLRSAFGPTPSAVRKGPSGQGTLGELPSAQPPSSVDAFGAAPSEQDLTEERNDKQKREARVQSAQLQSAQTSSAQPPSTVDAIGDAELVVTGRASGASLSQPKSPTALDILAGSSEAAAVADDADTTKPHSRESPENSVVTEIVNLKDDEEGETESGSGSGEEEEQSVAGTPTAALCELVVPLLRYLDRKVTKYADSR</sequence>
<dbReference type="EMBL" id="LVLJ01003771">
    <property type="protein sequence ID" value="OAE19800.1"/>
    <property type="molecule type" value="Genomic_DNA"/>
</dbReference>
<name>A0A176VG11_MARPO</name>
<protein>
    <submittedName>
        <fullName evidence="2">Uncharacterized protein</fullName>
    </submittedName>
</protein>
<dbReference type="Proteomes" id="UP000077202">
    <property type="component" value="Unassembled WGS sequence"/>
</dbReference>
<evidence type="ECO:0000313" key="3">
    <source>
        <dbReference type="Proteomes" id="UP000077202"/>
    </source>
</evidence>
<dbReference type="AlphaFoldDB" id="A0A176VG11"/>
<feature type="region of interest" description="Disordered" evidence="1">
    <location>
        <begin position="36"/>
        <end position="124"/>
    </location>
</feature>
<comment type="caution">
    <text evidence="2">The sequence shown here is derived from an EMBL/GenBank/DDBJ whole genome shotgun (WGS) entry which is preliminary data.</text>
</comment>
<feature type="compositionally biased region" description="Low complexity" evidence="1">
    <location>
        <begin position="100"/>
        <end position="117"/>
    </location>
</feature>
<feature type="region of interest" description="Disordered" evidence="1">
    <location>
        <begin position="155"/>
        <end position="211"/>
    </location>
</feature>
<gene>
    <name evidence="2" type="ORF">AXG93_4515s1000</name>
</gene>
<accession>A0A176VG11</accession>
<organism evidence="2 3">
    <name type="scientific">Marchantia polymorpha subsp. ruderalis</name>
    <dbReference type="NCBI Taxonomy" id="1480154"/>
    <lineage>
        <taxon>Eukaryota</taxon>
        <taxon>Viridiplantae</taxon>
        <taxon>Streptophyta</taxon>
        <taxon>Embryophyta</taxon>
        <taxon>Marchantiophyta</taxon>
        <taxon>Marchantiopsida</taxon>
        <taxon>Marchantiidae</taxon>
        <taxon>Marchantiales</taxon>
        <taxon>Marchantiaceae</taxon>
        <taxon>Marchantia</taxon>
    </lineage>
</organism>